<dbReference type="RefSeq" id="XP_002114799.1">
    <property type="nucleotide sequence ID" value="XM_002114763.1"/>
</dbReference>
<feature type="transmembrane region" description="Helical" evidence="6">
    <location>
        <begin position="227"/>
        <end position="254"/>
    </location>
</feature>
<name>B3S398_TRIAD</name>
<dbReference type="PhylomeDB" id="B3S398"/>
<evidence type="ECO:0000313" key="8">
    <source>
        <dbReference type="Proteomes" id="UP000009022"/>
    </source>
</evidence>
<dbReference type="OrthoDB" id="10033535at2759"/>
<comment type="similarity">
    <text evidence="2 6">Belongs to the tetraspanin (TM4SF) family.</text>
</comment>
<feature type="transmembrane region" description="Helical" evidence="6">
    <location>
        <begin position="16"/>
        <end position="41"/>
    </location>
</feature>
<feature type="transmembrane region" description="Helical" evidence="6">
    <location>
        <begin position="53"/>
        <end position="81"/>
    </location>
</feature>
<dbReference type="PRINTS" id="PR00259">
    <property type="entry name" value="TMFOUR"/>
</dbReference>
<dbReference type="InterPro" id="IPR008952">
    <property type="entry name" value="Tetraspanin_EC2_sf"/>
</dbReference>
<sequence>MKISTYEDKGVACAQYFLLFFNLMLWVVGGIMFGLGIYFHVHHDVYSTLTSETYFIGANLLIAGGVLLIVGGFFGCCSTLWDNQLALIGFIFYLVICLSLEIATAVFGYQGTPSLQAIALKHMTQDVDTKYHTMKNVRDAMDRLQSTRHCCGYNGYQNWAASTWAKNGTADGKLKGPYPVPASCCNTTMVKSNSPAACTKLYDYGKNTQYIYTQGCFPRYKDDIVMFMYSIGAFGIGVSLFQILGIILAFVLFFSLSSTQGYKYI</sequence>
<keyword evidence="5 6" id="KW-0472">Membrane</keyword>
<dbReference type="Proteomes" id="UP000009022">
    <property type="component" value="Unassembled WGS sequence"/>
</dbReference>
<dbReference type="PIRSF" id="PIRSF002419">
    <property type="entry name" value="Tetraspanin"/>
    <property type="match status" value="1"/>
</dbReference>
<dbReference type="FunFam" id="1.10.1450.10:FF:000068">
    <property type="entry name" value="Tetraspanin"/>
    <property type="match status" value="1"/>
</dbReference>
<keyword evidence="3 6" id="KW-0812">Transmembrane</keyword>
<keyword evidence="4 6" id="KW-1133">Transmembrane helix</keyword>
<dbReference type="PANTHER" id="PTHR19282">
    <property type="entry name" value="TETRASPANIN"/>
    <property type="match status" value="1"/>
</dbReference>
<gene>
    <name evidence="7" type="ORF">TRIADDRAFT_58643</name>
</gene>
<reference evidence="7 8" key="1">
    <citation type="journal article" date="2008" name="Nature">
        <title>The Trichoplax genome and the nature of placozoans.</title>
        <authorList>
            <person name="Srivastava M."/>
            <person name="Begovic E."/>
            <person name="Chapman J."/>
            <person name="Putnam N.H."/>
            <person name="Hellsten U."/>
            <person name="Kawashima T."/>
            <person name="Kuo A."/>
            <person name="Mitros T."/>
            <person name="Salamov A."/>
            <person name="Carpenter M.L."/>
            <person name="Signorovitch A.Y."/>
            <person name="Moreno M.A."/>
            <person name="Kamm K."/>
            <person name="Grimwood J."/>
            <person name="Schmutz J."/>
            <person name="Shapiro H."/>
            <person name="Grigoriev I.V."/>
            <person name="Buss L.W."/>
            <person name="Schierwater B."/>
            <person name="Dellaporta S.L."/>
            <person name="Rokhsar D.S."/>
        </authorList>
    </citation>
    <scope>NUCLEOTIDE SEQUENCE [LARGE SCALE GENOMIC DNA]</scope>
    <source>
        <strain evidence="7 8">Grell-BS-1999</strain>
    </source>
</reference>
<organism evidence="7 8">
    <name type="scientific">Trichoplax adhaerens</name>
    <name type="common">Trichoplax reptans</name>
    <dbReference type="NCBI Taxonomy" id="10228"/>
    <lineage>
        <taxon>Eukaryota</taxon>
        <taxon>Metazoa</taxon>
        <taxon>Placozoa</taxon>
        <taxon>Uniplacotomia</taxon>
        <taxon>Trichoplacea</taxon>
        <taxon>Trichoplacidae</taxon>
        <taxon>Trichoplax</taxon>
    </lineage>
</organism>
<accession>B3S398</accession>
<dbReference type="EMBL" id="DS985248">
    <property type="protein sequence ID" value="EDV22933.1"/>
    <property type="molecule type" value="Genomic_DNA"/>
</dbReference>
<dbReference type="InterPro" id="IPR000301">
    <property type="entry name" value="Tetraspanin_animals"/>
</dbReference>
<evidence type="ECO:0000256" key="2">
    <source>
        <dbReference type="ARBA" id="ARBA00006840"/>
    </source>
</evidence>
<feature type="transmembrane region" description="Helical" evidence="6">
    <location>
        <begin position="87"/>
        <end position="109"/>
    </location>
</feature>
<evidence type="ECO:0000256" key="4">
    <source>
        <dbReference type="ARBA" id="ARBA00022989"/>
    </source>
</evidence>
<dbReference type="InParanoid" id="B3S398"/>
<dbReference type="CTD" id="6755831"/>
<dbReference type="OMA" id="CCIEPAS"/>
<evidence type="ECO:0000313" key="7">
    <source>
        <dbReference type="EMBL" id="EDV22933.1"/>
    </source>
</evidence>
<dbReference type="Gene3D" id="1.10.1450.10">
    <property type="entry name" value="Tetraspanin"/>
    <property type="match status" value="1"/>
</dbReference>
<proteinExistence type="inferred from homology"/>
<dbReference type="eggNOG" id="KOG3882">
    <property type="taxonomic scope" value="Eukaryota"/>
</dbReference>
<dbReference type="GeneID" id="6755831"/>
<dbReference type="HOGENOM" id="CLU_055524_5_1_1"/>
<dbReference type="InterPro" id="IPR018499">
    <property type="entry name" value="Tetraspanin/Peripherin"/>
</dbReference>
<dbReference type="AlphaFoldDB" id="B3S398"/>
<dbReference type="PANTHER" id="PTHR19282:SF534">
    <property type="entry name" value="TETRASPANIN FAMILY-RELATED"/>
    <property type="match status" value="1"/>
</dbReference>
<dbReference type="GO" id="GO:0005886">
    <property type="term" value="C:plasma membrane"/>
    <property type="evidence" value="ECO:0000318"/>
    <property type="project" value="GO_Central"/>
</dbReference>
<evidence type="ECO:0000256" key="3">
    <source>
        <dbReference type="ARBA" id="ARBA00022692"/>
    </source>
</evidence>
<evidence type="ECO:0000256" key="6">
    <source>
        <dbReference type="RuleBase" id="RU361218"/>
    </source>
</evidence>
<evidence type="ECO:0000256" key="1">
    <source>
        <dbReference type="ARBA" id="ARBA00004141"/>
    </source>
</evidence>
<comment type="subcellular location">
    <subcellularLocation>
        <location evidence="1 6">Membrane</location>
        <topology evidence="1 6">Multi-pass membrane protein</topology>
    </subcellularLocation>
</comment>
<dbReference type="Pfam" id="PF00335">
    <property type="entry name" value="Tetraspanin"/>
    <property type="match status" value="1"/>
</dbReference>
<protein>
    <recommendedName>
        <fullName evidence="6">Tetraspanin</fullName>
    </recommendedName>
</protein>
<keyword evidence="8" id="KW-1185">Reference proteome</keyword>
<dbReference type="SUPFAM" id="SSF48652">
    <property type="entry name" value="Tetraspanin"/>
    <property type="match status" value="1"/>
</dbReference>
<evidence type="ECO:0000256" key="5">
    <source>
        <dbReference type="ARBA" id="ARBA00023136"/>
    </source>
</evidence>
<dbReference type="KEGG" id="tad:TRIADDRAFT_58643"/>